<dbReference type="InterPro" id="IPR041232">
    <property type="entry name" value="NPL"/>
</dbReference>
<dbReference type="EMBL" id="JAEPRD010000001">
    <property type="protein sequence ID" value="KAG2214327.1"/>
    <property type="molecule type" value="Genomic_DNA"/>
</dbReference>
<dbReference type="Pfam" id="PF17800">
    <property type="entry name" value="NPL"/>
    <property type="match status" value="1"/>
</dbReference>
<evidence type="ECO:0000259" key="2">
    <source>
        <dbReference type="Pfam" id="PF17800"/>
    </source>
</evidence>
<proteinExistence type="predicted"/>
<gene>
    <name evidence="3" type="ORF">INT47_000883</name>
</gene>
<comment type="caution">
    <text evidence="3">The sequence shown here is derived from an EMBL/GenBank/DDBJ whole genome shotgun (WGS) entry which is preliminary data.</text>
</comment>
<feature type="compositionally biased region" description="Acidic residues" evidence="1">
    <location>
        <begin position="90"/>
        <end position="109"/>
    </location>
</feature>
<feature type="compositionally biased region" description="Acidic residues" evidence="1">
    <location>
        <begin position="128"/>
        <end position="146"/>
    </location>
</feature>
<evidence type="ECO:0000256" key="1">
    <source>
        <dbReference type="SAM" id="MobiDB-lite"/>
    </source>
</evidence>
<evidence type="ECO:0000313" key="3">
    <source>
        <dbReference type="EMBL" id="KAG2214327.1"/>
    </source>
</evidence>
<dbReference type="AlphaFoldDB" id="A0A8H7VD16"/>
<dbReference type="Gene3D" id="2.60.120.340">
    <property type="entry name" value="Nucleoplasmin core domain"/>
    <property type="match status" value="1"/>
</dbReference>
<feature type="domain" description="Nucleoplasmin-like" evidence="2">
    <location>
        <begin position="3"/>
        <end position="85"/>
    </location>
</feature>
<protein>
    <recommendedName>
        <fullName evidence="2">Nucleoplasmin-like domain-containing protein</fullName>
    </recommendedName>
</protein>
<evidence type="ECO:0000313" key="4">
    <source>
        <dbReference type="Proteomes" id="UP000603453"/>
    </source>
</evidence>
<accession>A0A8H7VD16</accession>
<feature type="region of interest" description="Disordered" evidence="1">
    <location>
        <begin position="90"/>
        <end position="159"/>
    </location>
</feature>
<dbReference type="OrthoDB" id="2265977at2759"/>
<reference evidence="3" key="1">
    <citation type="submission" date="2020-12" db="EMBL/GenBank/DDBJ databases">
        <title>Metabolic potential, ecology and presence of endohyphal bacteria is reflected in genomic diversity of Mucoromycotina.</title>
        <authorList>
            <person name="Muszewska A."/>
            <person name="Okrasinska A."/>
            <person name="Steczkiewicz K."/>
            <person name="Drgas O."/>
            <person name="Orlowska M."/>
            <person name="Perlinska-Lenart U."/>
            <person name="Aleksandrzak-Piekarczyk T."/>
            <person name="Szatraj K."/>
            <person name="Zielenkiewicz U."/>
            <person name="Pilsyk S."/>
            <person name="Malc E."/>
            <person name="Mieczkowski P."/>
            <person name="Kruszewska J.S."/>
            <person name="Biernat P."/>
            <person name="Pawlowska J."/>
        </authorList>
    </citation>
    <scope>NUCLEOTIDE SEQUENCE</scope>
    <source>
        <strain evidence="3">WA0000017839</strain>
    </source>
</reference>
<name>A0A8H7VD16_9FUNG</name>
<keyword evidence="4" id="KW-1185">Reference proteome</keyword>
<organism evidence="3 4">
    <name type="scientific">Mucor saturninus</name>
    <dbReference type="NCBI Taxonomy" id="64648"/>
    <lineage>
        <taxon>Eukaryota</taxon>
        <taxon>Fungi</taxon>
        <taxon>Fungi incertae sedis</taxon>
        <taxon>Mucoromycota</taxon>
        <taxon>Mucoromycotina</taxon>
        <taxon>Mucoromycetes</taxon>
        <taxon>Mucorales</taxon>
        <taxon>Mucorineae</taxon>
        <taxon>Mucoraceae</taxon>
        <taxon>Mucor</taxon>
    </lineage>
</organism>
<dbReference type="Proteomes" id="UP000603453">
    <property type="component" value="Unassembled WGS sequence"/>
</dbReference>
<sequence length="237" mass="26499">MLGLRLIPGESYPIKYKGILTINQATEPKDGKTMLKVQAKGQTFVLCSLVKDHVERQVLSHTFIAEDNATLIITGANPVNIVGSLLEDLEGYSSDDGEEDEEEEEEEETISGQPRYPAYLSDLLGPDLPEDDDEDYEDDEDDDEEQGDNHGSLAFRDPTDNEFLGGFELSHFQLVPSIPGYDDIDLRQDEQDMNETFLNDNIATGLVNALLNSGDKSQIKKGKTLLKKLKKQCEERE</sequence>